<dbReference type="InterPro" id="IPR000361">
    <property type="entry name" value="ATAP_core_dom"/>
</dbReference>
<accession>A0ABZ3D5L4</accession>
<evidence type="ECO:0000256" key="1">
    <source>
        <dbReference type="ARBA" id="ARBA00006718"/>
    </source>
</evidence>
<evidence type="ECO:0000259" key="3">
    <source>
        <dbReference type="Pfam" id="PF01521"/>
    </source>
</evidence>
<dbReference type="PANTHER" id="PTHR10072:SF41">
    <property type="entry name" value="IRON-SULFUR CLUSTER ASSEMBLY 1 HOMOLOG, MITOCHONDRIAL"/>
    <property type="match status" value="1"/>
</dbReference>
<sequence>MTQPTTQPMTQPIGGTPAAARPARALPPLMSLSDRAAERLRALYDTAHAGQLLRVAVSTKGCSGHGYDMSFVGAPGPGDEIVTDKGVTLLVDRKATLFLIGTVMDYEVKQLEAGFTFINPNEKGRCGCGESFHV</sequence>
<dbReference type="InterPro" id="IPR016092">
    <property type="entry name" value="ATAP"/>
</dbReference>
<organism evidence="4 5">
    <name type="scientific">Nguyenibacter vanlangensis</name>
    <dbReference type="NCBI Taxonomy" id="1216886"/>
    <lineage>
        <taxon>Bacteria</taxon>
        <taxon>Pseudomonadati</taxon>
        <taxon>Pseudomonadota</taxon>
        <taxon>Alphaproteobacteria</taxon>
        <taxon>Acetobacterales</taxon>
        <taxon>Acetobacteraceae</taxon>
        <taxon>Nguyenibacter</taxon>
    </lineage>
</organism>
<gene>
    <name evidence="4" type="ORF">AAC691_00955</name>
</gene>
<name>A0ABZ3D5L4_9PROT</name>
<evidence type="ECO:0000313" key="4">
    <source>
        <dbReference type="EMBL" id="XAE43086.1"/>
    </source>
</evidence>
<evidence type="ECO:0000256" key="2">
    <source>
        <dbReference type="SAM" id="MobiDB-lite"/>
    </source>
</evidence>
<dbReference type="SUPFAM" id="SSF89360">
    <property type="entry name" value="HesB-like domain"/>
    <property type="match status" value="1"/>
</dbReference>
<dbReference type="NCBIfam" id="TIGR00049">
    <property type="entry name" value="iron-sulfur cluster assembly accessory protein"/>
    <property type="match status" value="1"/>
</dbReference>
<dbReference type="Proteomes" id="UP001449795">
    <property type="component" value="Chromosome"/>
</dbReference>
<evidence type="ECO:0000313" key="5">
    <source>
        <dbReference type="Proteomes" id="UP001449795"/>
    </source>
</evidence>
<dbReference type="PANTHER" id="PTHR10072">
    <property type="entry name" value="IRON-SULFUR CLUSTER ASSEMBLY PROTEIN"/>
    <property type="match status" value="1"/>
</dbReference>
<dbReference type="InterPro" id="IPR050322">
    <property type="entry name" value="Fe-S_cluster_asmbl/transfer"/>
</dbReference>
<keyword evidence="5" id="KW-1185">Reference proteome</keyword>
<dbReference type="EMBL" id="CP152276">
    <property type="protein sequence ID" value="XAE43086.1"/>
    <property type="molecule type" value="Genomic_DNA"/>
</dbReference>
<comment type="similarity">
    <text evidence="1">Belongs to the HesB/IscA family.</text>
</comment>
<dbReference type="Gene3D" id="2.60.300.12">
    <property type="entry name" value="HesB-like domain"/>
    <property type="match status" value="1"/>
</dbReference>
<dbReference type="PROSITE" id="PS01152">
    <property type="entry name" value="HESB"/>
    <property type="match status" value="1"/>
</dbReference>
<dbReference type="InterPro" id="IPR035903">
    <property type="entry name" value="HesB-like_dom_sf"/>
</dbReference>
<dbReference type="InterPro" id="IPR017870">
    <property type="entry name" value="FeS_cluster_insertion_CS"/>
</dbReference>
<protein>
    <submittedName>
        <fullName evidence="4">Iron-sulfur cluster assembly accessory protein</fullName>
    </submittedName>
</protein>
<reference evidence="4 5" key="1">
    <citation type="submission" date="2024-04" db="EMBL/GenBank/DDBJ databases">
        <title>Complete genome sequence of Nguyenibacter vanlangesis HBCM-1154, a strain capable of nitrogen fixation, IAA production, and phosphorus solubilization isolated from sugarcane soil.</title>
        <authorList>
            <person name="MY HANH P."/>
        </authorList>
    </citation>
    <scope>NUCLEOTIDE SEQUENCE [LARGE SCALE GENOMIC DNA]</scope>
    <source>
        <strain evidence="4 5">HBCM 1154</strain>
    </source>
</reference>
<feature type="region of interest" description="Disordered" evidence="2">
    <location>
        <begin position="1"/>
        <end position="22"/>
    </location>
</feature>
<proteinExistence type="inferred from homology"/>
<feature type="domain" description="Core" evidence="3">
    <location>
        <begin position="31"/>
        <end position="130"/>
    </location>
</feature>
<dbReference type="Pfam" id="PF01521">
    <property type="entry name" value="Fe-S_biosyn"/>
    <property type="match status" value="1"/>
</dbReference>